<feature type="chain" id="PRO_5045609742" description="DUF3995 domain-containing protein" evidence="2">
    <location>
        <begin position="18"/>
        <end position="144"/>
    </location>
</feature>
<dbReference type="EMBL" id="JBBUTG010000001">
    <property type="protein sequence ID" value="MEK8029468.1"/>
    <property type="molecule type" value="Genomic_DNA"/>
</dbReference>
<proteinExistence type="predicted"/>
<evidence type="ECO:0008006" key="5">
    <source>
        <dbReference type="Google" id="ProtNLM"/>
    </source>
</evidence>
<accession>A0ABU9BHN7</accession>
<keyword evidence="1" id="KW-1133">Transmembrane helix</keyword>
<organism evidence="3 4">
    <name type="scientific">Ideonella lacteola</name>
    <dbReference type="NCBI Taxonomy" id="2984193"/>
    <lineage>
        <taxon>Bacteria</taxon>
        <taxon>Pseudomonadati</taxon>
        <taxon>Pseudomonadota</taxon>
        <taxon>Betaproteobacteria</taxon>
        <taxon>Burkholderiales</taxon>
        <taxon>Sphaerotilaceae</taxon>
        <taxon>Ideonella</taxon>
    </lineage>
</organism>
<comment type="caution">
    <text evidence="3">The sequence shown here is derived from an EMBL/GenBank/DDBJ whole genome shotgun (WGS) entry which is preliminary data.</text>
</comment>
<feature type="transmembrane region" description="Helical" evidence="1">
    <location>
        <begin position="88"/>
        <end position="107"/>
    </location>
</feature>
<keyword evidence="4" id="KW-1185">Reference proteome</keyword>
<keyword evidence="2" id="KW-0732">Signal</keyword>
<feature type="signal peptide" evidence="2">
    <location>
        <begin position="1"/>
        <end position="17"/>
    </location>
</feature>
<feature type="transmembrane region" description="Helical" evidence="1">
    <location>
        <begin position="54"/>
        <end position="76"/>
    </location>
</feature>
<dbReference type="RefSeq" id="WP_341423805.1">
    <property type="nucleotide sequence ID" value="NZ_JBBUTG010000001.1"/>
</dbReference>
<gene>
    <name evidence="3" type="ORF">AACH06_01430</name>
</gene>
<dbReference type="Proteomes" id="UP001371218">
    <property type="component" value="Unassembled WGS sequence"/>
</dbReference>
<keyword evidence="1" id="KW-0472">Membrane</keyword>
<sequence length="144" mass="15354">MPHITPLALGGCLSALAALAHLACVAIGGPAYRWMGAGEGLARAAEAGRWQPTAITLCIAAVLAVWALYAWAGAGWWTPRSPWPGMKLALPLISAIYLVRGVAFPWLKPHFPDNSNLFWLVSSAICLLIGGLHAWGTVSRWSEL</sequence>
<evidence type="ECO:0000313" key="4">
    <source>
        <dbReference type="Proteomes" id="UP001371218"/>
    </source>
</evidence>
<keyword evidence="1" id="KW-0812">Transmembrane</keyword>
<reference evidence="3 4" key="1">
    <citation type="submission" date="2024-04" db="EMBL/GenBank/DDBJ databases">
        <title>Novel species of the genus Ideonella isolated from streams.</title>
        <authorList>
            <person name="Lu H."/>
        </authorList>
    </citation>
    <scope>NUCLEOTIDE SEQUENCE [LARGE SCALE GENOMIC DNA]</scope>
    <source>
        <strain evidence="3 4">DXS29W</strain>
    </source>
</reference>
<protein>
    <recommendedName>
        <fullName evidence="5">DUF3995 domain-containing protein</fullName>
    </recommendedName>
</protein>
<evidence type="ECO:0000256" key="2">
    <source>
        <dbReference type="SAM" id="SignalP"/>
    </source>
</evidence>
<feature type="transmembrane region" description="Helical" evidence="1">
    <location>
        <begin position="119"/>
        <end position="138"/>
    </location>
</feature>
<evidence type="ECO:0000313" key="3">
    <source>
        <dbReference type="EMBL" id="MEK8029468.1"/>
    </source>
</evidence>
<name>A0ABU9BHN7_9BURK</name>
<evidence type="ECO:0000256" key="1">
    <source>
        <dbReference type="SAM" id="Phobius"/>
    </source>
</evidence>